<evidence type="ECO:0000256" key="5">
    <source>
        <dbReference type="ARBA" id="ARBA00022833"/>
    </source>
</evidence>
<dbReference type="GO" id="GO:0000978">
    <property type="term" value="F:RNA polymerase II cis-regulatory region sequence-specific DNA binding"/>
    <property type="evidence" value="ECO:0007669"/>
    <property type="project" value="TreeGrafter"/>
</dbReference>
<dbReference type="Gene3D" id="3.30.160.60">
    <property type="entry name" value="Classic Zinc Finger"/>
    <property type="match status" value="2"/>
</dbReference>
<dbReference type="PANTHER" id="PTHR24388">
    <property type="entry name" value="ZINC FINGER PROTEIN"/>
    <property type="match status" value="1"/>
</dbReference>
<evidence type="ECO:0000256" key="2">
    <source>
        <dbReference type="ARBA" id="ARBA00022723"/>
    </source>
</evidence>
<proteinExistence type="predicted"/>
<keyword evidence="3" id="KW-0677">Repeat</keyword>
<dbReference type="GO" id="GO:0008270">
    <property type="term" value="F:zinc ion binding"/>
    <property type="evidence" value="ECO:0007669"/>
    <property type="project" value="UniProtKB-KW"/>
</dbReference>
<evidence type="ECO:0000256" key="4">
    <source>
        <dbReference type="ARBA" id="ARBA00022771"/>
    </source>
</evidence>
<feature type="region of interest" description="Disordered" evidence="8">
    <location>
        <begin position="368"/>
        <end position="441"/>
    </location>
</feature>
<feature type="compositionally biased region" description="Low complexity" evidence="8">
    <location>
        <begin position="417"/>
        <end position="441"/>
    </location>
</feature>
<dbReference type="PROSITE" id="PS00028">
    <property type="entry name" value="ZINC_FINGER_C2H2_1"/>
    <property type="match status" value="2"/>
</dbReference>
<dbReference type="InterPro" id="IPR036236">
    <property type="entry name" value="Znf_C2H2_sf"/>
</dbReference>
<evidence type="ECO:0000256" key="7">
    <source>
        <dbReference type="PROSITE-ProRule" id="PRU00042"/>
    </source>
</evidence>
<dbReference type="InterPro" id="IPR013087">
    <property type="entry name" value="Znf_C2H2_type"/>
</dbReference>
<dbReference type="Pfam" id="PF00096">
    <property type="entry name" value="zf-C2H2"/>
    <property type="match status" value="1"/>
</dbReference>
<protein>
    <recommendedName>
        <fullName evidence="9">C2H2-type domain-containing protein</fullName>
    </recommendedName>
</protein>
<evidence type="ECO:0000256" key="6">
    <source>
        <dbReference type="ARBA" id="ARBA00023242"/>
    </source>
</evidence>
<dbReference type="SMART" id="SM00355">
    <property type="entry name" value="ZnF_C2H2"/>
    <property type="match status" value="2"/>
</dbReference>
<reference evidence="10" key="2">
    <citation type="submission" date="2021-01" db="EMBL/GenBank/DDBJ databases">
        <authorList>
            <person name="Schikora-Tamarit M.A."/>
        </authorList>
    </citation>
    <scope>NUCLEOTIDE SEQUENCE</scope>
    <source>
        <strain evidence="10">CBS2887</strain>
    </source>
</reference>
<dbReference type="GO" id="GO:0000981">
    <property type="term" value="F:DNA-binding transcription factor activity, RNA polymerase II-specific"/>
    <property type="evidence" value="ECO:0007669"/>
    <property type="project" value="TreeGrafter"/>
</dbReference>
<dbReference type="PROSITE" id="PS50157">
    <property type="entry name" value="ZINC_FINGER_C2H2_2"/>
    <property type="match status" value="2"/>
</dbReference>
<dbReference type="OrthoDB" id="8117402at2759"/>
<feature type="region of interest" description="Disordered" evidence="8">
    <location>
        <begin position="198"/>
        <end position="230"/>
    </location>
</feature>
<feature type="region of interest" description="Disordered" evidence="8">
    <location>
        <begin position="1"/>
        <end position="61"/>
    </location>
</feature>
<feature type="domain" description="C2H2-type" evidence="9">
    <location>
        <begin position="472"/>
        <end position="499"/>
    </location>
</feature>
<evidence type="ECO:0000256" key="8">
    <source>
        <dbReference type="SAM" id="MobiDB-lite"/>
    </source>
</evidence>
<evidence type="ECO:0000313" key="11">
    <source>
        <dbReference type="Proteomes" id="UP000774326"/>
    </source>
</evidence>
<evidence type="ECO:0000256" key="3">
    <source>
        <dbReference type="ARBA" id="ARBA00022737"/>
    </source>
</evidence>
<reference evidence="10" key="1">
    <citation type="journal article" date="2021" name="Open Biol.">
        <title>Shared evolutionary footprints suggest mitochondrial oxidative damage underlies multiple complex I losses in fungi.</title>
        <authorList>
            <person name="Schikora-Tamarit M.A."/>
            <person name="Marcet-Houben M."/>
            <person name="Nosek J."/>
            <person name="Gabaldon T."/>
        </authorList>
    </citation>
    <scope>NUCLEOTIDE SEQUENCE</scope>
    <source>
        <strain evidence="10">CBS2887</strain>
    </source>
</reference>
<keyword evidence="5" id="KW-0862">Zinc</keyword>
<evidence type="ECO:0000256" key="1">
    <source>
        <dbReference type="ARBA" id="ARBA00004123"/>
    </source>
</evidence>
<dbReference type="AlphaFoldDB" id="A0A9P8Q0D3"/>
<comment type="subcellular location">
    <subcellularLocation>
        <location evidence="1">Nucleus</location>
    </subcellularLocation>
</comment>
<dbReference type="EMBL" id="JAEUBG010004337">
    <property type="protein sequence ID" value="KAH3681668.1"/>
    <property type="molecule type" value="Genomic_DNA"/>
</dbReference>
<name>A0A9P8Q0D3_WICPI</name>
<feature type="domain" description="C2H2-type" evidence="9">
    <location>
        <begin position="444"/>
        <end position="471"/>
    </location>
</feature>
<sequence>MHSLTQGNGDKQQSLYYADDGRPAPTPTSSQSTVTYNNETASRTGQNPQDLGSFHPAQSENNSHLMVFGPLNTSQPIDLNSQYVHPQEYHKHMSMAVQQIPPNSVGPSNVYTEVADGEGYRLDYTGQQEQQNHYVPYSQQPQSRSYSHPQHLANNNNNNNNNNIINRRTQSHNAGYFSRSSMNPSFVQPGSIAPYQTAPPNAYLFPQTSYHPHQPHPLQQDIEPLSGSSYNPVDRSVLTVSESLSDTVAANNNNFASIYPYALASRVQESQPQSQSSLASYSQNYLNSPYAYMSHPAAPPPTTSDDPMHGNRTKNGLNLGEEVNFGFPVMTPTLQTQPIVGLTSGQHHQSPELVSQMYGQLNLQHQHENLLPGTSPTTSTTATIKGSTGSTATATTSKENKTKLRRKKSSKRDPTKSTDSSHSADSNSNSSTSTGSASSSSSQFPCPHCSKVFAKPFNLKSHLVSHSTLKPFKCVHCSRSFARDYDRKRHEDIHGSYKTYRCGGNLVSPLLIWGCSKRFSRLDALVKHYRSDVGLLCLKPFLDRLRPYYVWKGASNTAVEDDTDDDVDEGDSLGNIQGLDSTNEDQDLWLAYEDLVGCLGEERICDLFQRLKVFLETHPAEEEASETRNS</sequence>
<comment type="caution">
    <text evidence="10">The sequence shown here is derived from an EMBL/GenBank/DDBJ whole genome shotgun (WGS) entry which is preliminary data.</text>
</comment>
<evidence type="ECO:0000259" key="9">
    <source>
        <dbReference type="PROSITE" id="PS50157"/>
    </source>
</evidence>
<feature type="region of interest" description="Disordered" evidence="8">
    <location>
        <begin position="292"/>
        <end position="315"/>
    </location>
</feature>
<feature type="region of interest" description="Disordered" evidence="8">
    <location>
        <begin position="139"/>
        <end position="166"/>
    </location>
</feature>
<dbReference type="SUPFAM" id="SSF57667">
    <property type="entry name" value="beta-beta-alpha zinc fingers"/>
    <property type="match status" value="1"/>
</dbReference>
<keyword evidence="4 7" id="KW-0863">Zinc-finger</keyword>
<dbReference type="Proteomes" id="UP000774326">
    <property type="component" value="Unassembled WGS sequence"/>
</dbReference>
<feature type="compositionally biased region" description="Polar residues" evidence="8">
    <location>
        <begin position="27"/>
        <end position="61"/>
    </location>
</feature>
<accession>A0A9P8Q0D3</accession>
<dbReference type="InterPro" id="IPR050527">
    <property type="entry name" value="Snail/Krueppel_Znf"/>
</dbReference>
<dbReference type="GO" id="GO:0005634">
    <property type="term" value="C:nucleus"/>
    <property type="evidence" value="ECO:0007669"/>
    <property type="project" value="UniProtKB-SubCell"/>
</dbReference>
<keyword evidence="2" id="KW-0479">Metal-binding</keyword>
<feature type="compositionally biased region" description="Polar residues" evidence="8">
    <location>
        <begin position="1"/>
        <end position="15"/>
    </location>
</feature>
<feature type="compositionally biased region" description="Low complexity" evidence="8">
    <location>
        <begin position="368"/>
        <end position="397"/>
    </location>
</feature>
<organism evidence="10 11">
    <name type="scientific">Wickerhamomyces pijperi</name>
    <name type="common">Yeast</name>
    <name type="synonym">Pichia pijperi</name>
    <dbReference type="NCBI Taxonomy" id="599730"/>
    <lineage>
        <taxon>Eukaryota</taxon>
        <taxon>Fungi</taxon>
        <taxon>Dikarya</taxon>
        <taxon>Ascomycota</taxon>
        <taxon>Saccharomycotina</taxon>
        <taxon>Saccharomycetes</taxon>
        <taxon>Phaffomycetales</taxon>
        <taxon>Wickerhamomycetaceae</taxon>
        <taxon>Wickerhamomyces</taxon>
    </lineage>
</organism>
<keyword evidence="6" id="KW-0539">Nucleus</keyword>
<gene>
    <name evidence="10" type="ORF">WICPIJ_007394</name>
</gene>
<dbReference type="PANTHER" id="PTHR24388:SF54">
    <property type="entry name" value="PROTEIN ESCARGOT"/>
    <property type="match status" value="1"/>
</dbReference>
<keyword evidence="11" id="KW-1185">Reference proteome</keyword>
<evidence type="ECO:0000313" key="10">
    <source>
        <dbReference type="EMBL" id="KAH3681668.1"/>
    </source>
</evidence>